<accession>A0A3P8U233</accession>
<protein>
    <recommendedName>
        <fullName evidence="3">Immunoglobulin V-set domain-containing protein</fullName>
    </recommendedName>
</protein>
<evidence type="ECO:0000313" key="1">
    <source>
        <dbReference type="Ensembl" id="ENSAPEP00000031369.1"/>
    </source>
</evidence>
<evidence type="ECO:0008006" key="3">
    <source>
        <dbReference type="Google" id="ProtNLM"/>
    </source>
</evidence>
<name>A0A3P8U233_AMPPE</name>
<dbReference type="Proteomes" id="UP000265080">
    <property type="component" value="Chromosome 8"/>
</dbReference>
<evidence type="ECO:0000313" key="2">
    <source>
        <dbReference type="Proteomes" id="UP000265080"/>
    </source>
</evidence>
<sequence length="165" mass="18814">MKALQRLTAGNSIEQPELLIGAEELKERRGRSLFYIRRKLRMNVQRLLLFYFLSDEAESDRYFIRFVQDPNKRSFTVKTTIFQLKLSDSGLYSCGLGESLTSASFLKFNILSSGSPPFSPPPETFNQFSGKFISVYSPSASFSVKKHKSTVEDSPERQVLHSVKN</sequence>
<organism evidence="1 2">
    <name type="scientific">Amphiprion percula</name>
    <name type="common">Orange clownfish</name>
    <name type="synonym">Lutjanus percula</name>
    <dbReference type="NCBI Taxonomy" id="161767"/>
    <lineage>
        <taxon>Eukaryota</taxon>
        <taxon>Metazoa</taxon>
        <taxon>Chordata</taxon>
        <taxon>Craniata</taxon>
        <taxon>Vertebrata</taxon>
        <taxon>Euteleostomi</taxon>
        <taxon>Actinopterygii</taxon>
        <taxon>Neopterygii</taxon>
        <taxon>Teleostei</taxon>
        <taxon>Neoteleostei</taxon>
        <taxon>Acanthomorphata</taxon>
        <taxon>Ovalentaria</taxon>
        <taxon>Pomacentridae</taxon>
        <taxon>Amphiprion</taxon>
    </lineage>
</organism>
<proteinExistence type="predicted"/>
<dbReference type="InterPro" id="IPR013783">
    <property type="entry name" value="Ig-like_fold"/>
</dbReference>
<dbReference type="Gene3D" id="2.60.40.10">
    <property type="entry name" value="Immunoglobulins"/>
    <property type="match status" value="1"/>
</dbReference>
<reference evidence="1" key="3">
    <citation type="submission" date="2025-09" db="UniProtKB">
        <authorList>
            <consortium name="Ensembl"/>
        </authorList>
    </citation>
    <scope>IDENTIFICATION</scope>
</reference>
<dbReference type="GeneTree" id="ENSGT01030000238522"/>
<keyword evidence="2" id="KW-1185">Reference proteome</keyword>
<reference evidence="1 2" key="1">
    <citation type="submission" date="2018-03" db="EMBL/GenBank/DDBJ databases">
        <title>Finding Nemo's genes: A chromosome-scale reference assembly of the genome of the orange clownfish Amphiprion percula.</title>
        <authorList>
            <person name="Lehmann R."/>
        </authorList>
    </citation>
    <scope>NUCLEOTIDE SEQUENCE</scope>
</reference>
<dbReference type="AlphaFoldDB" id="A0A3P8U233"/>
<dbReference type="Ensembl" id="ENSAPET00000032201.1">
    <property type="protein sequence ID" value="ENSAPEP00000031369.1"/>
    <property type="gene ID" value="ENSAPEG00000022277.1"/>
</dbReference>
<reference evidence="1" key="2">
    <citation type="submission" date="2025-08" db="UniProtKB">
        <authorList>
            <consortium name="Ensembl"/>
        </authorList>
    </citation>
    <scope>IDENTIFICATION</scope>
</reference>